<feature type="transmembrane region" description="Helical" evidence="6">
    <location>
        <begin position="281"/>
        <end position="303"/>
    </location>
</feature>
<feature type="transmembrane region" description="Helical" evidence="6">
    <location>
        <begin position="83"/>
        <end position="102"/>
    </location>
</feature>
<comment type="subcellular location">
    <subcellularLocation>
        <location evidence="1">Membrane</location>
        <topology evidence="1">Multi-pass membrane protein</topology>
    </subcellularLocation>
</comment>
<organism evidence="8 9">
    <name type="scientific">Dactylonectria macrodidyma</name>
    <dbReference type="NCBI Taxonomy" id="307937"/>
    <lineage>
        <taxon>Eukaryota</taxon>
        <taxon>Fungi</taxon>
        <taxon>Dikarya</taxon>
        <taxon>Ascomycota</taxon>
        <taxon>Pezizomycotina</taxon>
        <taxon>Sordariomycetes</taxon>
        <taxon>Hypocreomycetidae</taxon>
        <taxon>Hypocreales</taxon>
        <taxon>Nectriaceae</taxon>
        <taxon>Dactylonectria</taxon>
    </lineage>
</organism>
<gene>
    <name evidence="8" type="ORF">EDB81DRAFT_648121</name>
</gene>
<dbReference type="Gene3D" id="1.20.1250.20">
    <property type="entry name" value="MFS general substrate transporter like domains"/>
    <property type="match status" value="1"/>
</dbReference>
<name>A0A9P9F6C1_9HYPO</name>
<feature type="transmembrane region" description="Helical" evidence="6">
    <location>
        <begin position="142"/>
        <end position="165"/>
    </location>
</feature>
<evidence type="ECO:0000256" key="1">
    <source>
        <dbReference type="ARBA" id="ARBA00004141"/>
    </source>
</evidence>
<dbReference type="GO" id="GO:0022857">
    <property type="term" value="F:transmembrane transporter activity"/>
    <property type="evidence" value="ECO:0007669"/>
    <property type="project" value="InterPro"/>
</dbReference>
<dbReference type="InterPro" id="IPR020846">
    <property type="entry name" value="MFS_dom"/>
</dbReference>
<feature type="transmembrane region" description="Helical" evidence="6">
    <location>
        <begin position="388"/>
        <end position="410"/>
    </location>
</feature>
<dbReference type="PANTHER" id="PTHR23502:SF74">
    <property type="entry name" value="MAJOR FACILITATOR SUPERFAMILY (MFS) PROFILE DOMAIN-CONTAINING PROTEIN"/>
    <property type="match status" value="1"/>
</dbReference>
<keyword evidence="5" id="KW-0325">Glycoprotein</keyword>
<accession>A0A9P9F6C1</accession>
<feature type="transmembrane region" description="Helical" evidence="6">
    <location>
        <begin position="53"/>
        <end position="71"/>
    </location>
</feature>
<dbReference type="AlphaFoldDB" id="A0A9P9F6C1"/>
<evidence type="ECO:0000313" key="9">
    <source>
        <dbReference type="Proteomes" id="UP000738349"/>
    </source>
</evidence>
<protein>
    <submittedName>
        <fullName evidence="8">Major facilitator superfamily domain-containing protein</fullName>
    </submittedName>
</protein>
<evidence type="ECO:0000313" key="8">
    <source>
        <dbReference type="EMBL" id="KAH7153601.1"/>
    </source>
</evidence>
<dbReference type="Pfam" id="PF07690">
    <property type="entry name" value="MFS_1"/>
    <property type="match status" value="1"/>
</dbReference>
<comment type="caution">
    <text evidence="8">The sequence shown here is derived from an EMBL/GenBank/DDBJ whole genome shotgun (WGS) entry which is preliminary data.</text>
</comment>
<evidence type="ECO:0000256" key="6">
    <source>
        <dbReference type="SAM" id="Phobius"/>
    </source>
</evidence>
<evidence type="ECO:0000256" key="3">
    <source>
        <dbReference type="ARBA" id="ARBA00022989"/>
    </source>
</evidence>
<reference evidence="8" key="1">
    <citation type="journal article" date="2021" name="Nat. Commun.">
        <title>Genetic determinants of endophytism in the Arabidopsis root mycobiome.</title>
        <authorList>
            <person name="Mesny F."/>
            <person name="Miyauchi S."/>
            <person name="Thiergart T."/>
            <person name="Pickel B."/>
            <person name="Atanasova L."/>
            <person name="Karlsson M."/>
            <person name="Huettel B."/>
            <person name="Barry K.W."/>
            <person name="Haridas S."/>
            <person name="Chen C."/>
            <person name="Bauer D."/>
            <person name="Andreopoulos W."/>
            <person name="Pangilinan J."/>
            <person name="LaButti K."/>
            <person name="Riley R."/>
            <person name="Lipzen A."/>
            <person name="Clum A."/>
            <person name="Drula E."/>
            <person name="Henrissat B."/>
            <person name="Kohler A."/>
            <person name="Grigoriev I.V."/>
            <person name="Martin F.M."/>
            <person name="Hacquard S."/>
        </authorList>
    </citation>
    <scope>NUCLEOTIDE SEQUENCE</scope>
    <source>
        <strain evidence="8">MPI-CAGE-AT-0147</strain>
    </source>
</reference>
<sequence>MSWDSTKLSRLRKLHVLATGIICTFNSSLGTSMPSGAFDAIANQFAVSDPVQLSLLNSLNMAGFVLGPLLFGPLSEYIGRRPVLIVSFLGYIVFMLACSASPTYTVLLLFRLLCGFNAAAPTTVIGGLYADILDNPSQRGTAIAVFLTVNTLGSLFGPIVSGFASRVSWRWPFWVAAMMAAPGIPLLLMLPETFAPVLRNRQIRQQIKRGDYSNEGFLTHLNPLDVRSIFLSPITLMVTEPIVLFSSLYLALAYAILYLMFQAYPIVFQDLYSLSSGIAGLMYLPIAIGAILALFCFCIFTEWHSRSVLAGKPWAQREIYRRLPAACVAAPCMVISLFWLGWTSQNSISPAVPASGGLFFGVGFGLLFMSMLNYITDIFRQSSASAHAAASFTRSIGAVVVPLAAGPMYARLGIHWAPSVLGFIALAMGIIPFVFIFYGETLARKSKIARDLYG</sequence>
<evidence type="ECO:0000256" key="5">
    <source>
        <dbReference type="ARBA" id="ARBA00023180"/>
    </source>
</evidence>
<feature type="domain" description="Major facilitator superfamily (MFS) profile" evidence="7">
    <location>
        <begin position="16"/>
        <end position="444"/>
    </location>
</feature>
<evidence type="ECO:0000256" key="2">
    <source>
        <dbReference type="ARBA" id="ARBA00022692"/>
    </source>
</evidence>
<feature type="transmembrane region" description="Helical" evidence="6">
    <location>
        <begin position="354"/>
        <end position="376"/>
    </location>
</feature>
<proteinExistence type="predicted"/>
<evidence type="ECO:0000256" key="4">
    <source>
        <dbReference type="ARBA" id="ARBA00023136"/>
    </source>
</evidence>
<keyword evidence="4 6" id="KW-0472">Membrane</keyword>
<feature type="transmembrane region" description="Helical" evidence="6">
    <location>
        <begin position="323"/>
        <end position="342"/>
    </location>
</feature>
<dbReference type="Proteomes" id="UP000738349">
    <property type="component" value="Unassembled WGS sequence"/>
</dbReference>
<keyword evidence="9" id="KW-1185">Reference proteome</keyword>
<dbReference type="SUPFAM" id="SSF103473">
    <property type="entry name" value="MFS general substrate transporter"/>
    <property type="match status" value="1"/>
</dbReference>
<keyword evidence="2 6" id="KW-0812">Transmembrane</keyword>
<feature type="transmembrane region" description="Helical" evidence="6">
    <location>
        <begin position="242"/>
        <end position="261"/>
    </location>
</feature>
<dbReference type="GO" id="GO:0005886">
    <property type="term" value="C:plasma membrane"/>
    <property type="evidence" value="ECO:0007669"/>
    <property type="project" value="TreeGrafter"/>
</dbReference>
<feature type="transmembrane region" description="Helical" evidence="6">
    <location>
        <begin position="416"/>
        <end position="438"/>
    </location>
</feature>
<feature type="transmembrane region" description="Helical" evidence="6">
    <location>
        <begin position="171"/>
        <end position="190"/>
    </location>
</feature>
<dbReference type="EMBL" id="JAGMUV010000006">
    <property type="protein sequence ID" value="KAH7153601.1"/>
    <property type="molecule type" value="Genomic_DNA"/>
</dbReference>
<keyword evidence="3 6" id="KW-1133">Transmembrane helix</keyword>
<feature type="transmembrane region" description="Helical" evidence="6">
    <location>
        <begin position="108"/>
        <end position="130"/>
    </location>
</feature>
<dbReference type="OrthoDB" id="5141738at2759"/>
<dbReference type="InterPro" id="IPR036259">
    <property type="entry name" value="MFS_trans_sf"/>
</dbReference>
<dbReference type="InterPro" id="IPR011701">
    <property type="entry name" value="MFS"/>
</dbReference>
<evidence type="ECO:0000259" key="7">
    <source>
        <dbReference type="PROSITE" id="PS50850"/>
    </source>
</evidence>
<dbReference type="PANTHER" id="PTHR23502">
    <property type="entry name" value="MAJOR FACILITATOR SUPERFAMILY"/>
    <property type="match status" value="1"/>
</dbReference>
<dbReference type="PROSITE" id="PS50850">
    <property type="entry name" value="MFS"/>
    <property type="match status" value="1"/>
</dbReference>